<proteinExistence type="predicted"/>
<dbReference type="EMBL" id="SJPY01000005">
    <property type="protein sequence ID" value="TWU40026.1"/>
    <property type="molecule type" value="Genomic_DNA"/>
</dbReference>
<dbReference type="Proteomes" id="UP000315471">
    <property type="component" value="Unassembled WGS sequence"/>
</dbReference>
<protein>
    <submittedName>
        <fullName evidence="1">Uncharacterized protein</fullName>
    </submittedName>
</protein>
<accession>A0A5C6DY72</accession>
<reference evidence="1 2" key="1">
    <citation type="submission" date="2019-02" db="EMBL/GenBank/DDBJ databases">
        <title>Deep-cultivation of Planctomycetes and their phenomic and genomic characterization uncovers novel biology.</title>
        <authorList>
            <person name="Wiegand S."/>
            <person name="Jogler M."/>
            <person name="Boedeker C."/>
            <person name="Pinto D."/>
            <person name="Vollmers J."/>
            <person name="Rivas-Marin E."/>
            <person name="Kohn T."/>
            <person name="Peeters S.H."/>
            <person name="Heuer A."/>
            <person name="Rast P."/>
            <person name="Oberbeckmann S."/>
            <person name="Bunk B."/>
            <person name="Jeske O."/>
            <person name="Meyerdierks A."/>
            <person name="Storesund J.E."/>
            <person name="Kallscheuer N."/>
            <person name="Luecker S."/>
            <person name="Lage O.M."/>
            <person name="Pohl T."/>
            <person name="Merkel B.J."/>
            <person name="Hornburger P."/>
            <person name="Mueller R.-W."/>
            <person name="Bruemmer F."/>
            <person name="Labrenz M."/>
            <person name="Spormann A.M."/>
            <person name="Op Den Camp H."/>
            <person name="Overmann J."/>
            <person name="Amann R."/>
            <person name="Jetten M.S.M."/>
            <person name="Mascher T."/>
            <person name="Medema M.H."/>
            <person name="Devos D.P."/>
            <person name="Kaster A.-K."/>
            <person name="Ovreas L."/>
            <person name="Rohde M."/>
            <person name="Galperin M.Y."/>
            <person name="Jogler C."/>
        </authorList>
    </citation>
    <scope>NUCLEOTIDE SEQUENCE [LARGE SCALE GENOMIC DNA]</scope>
    <source>
        <strain evidence="1 2">Q31b</strain>
    </source>
</reference>
<dbReference type="AlphaFoldDB" id="A0A5C6DY72"/>
<sequence length="99" mass="10995">MIKTNTAYLRRVAADSRWRSRTNPLEPSIQLKPMLFPRLNVLLLAVSLFACGDNPKHPGADEERGAPPRHACSIISDNIFNIRVVILLPSPAALCSSRF</sequence>
<evidence type="ECO:0000313" key="1">
    <source>
        <dbReference type="EMBL" id="TWU40026.1"/>
    </source>
</evidence>
<name>A0A5C6DY72_9BACT</name>
<keyword evidence="2" id="KW-1185">Reference proteome</keyword>
<comment type="caution">
    <text evidence="1">The sequence shown here is derived from an EMBL/GenBank/DDBJ whole genome shotgun (WGS) entry which is preliminary data.</text>
</comment>
<evidence type="ECO:0000313" key="2">
    <source>
        <dbReference type="Proteomes" id="UP000315471"/>
    </source>
</evidence>
<gene>
    <name evidence="1" type="ORF">Q31b_33700</name>
</gene>
<organism evidence="1 2">
    <name type="scientific">Novipirellula aureliae</name>
    <dbReference type="NCBI Taxonomy" id="2527966"/>
    <lineage>
        <taxon>Bacteria</taxon>
        <taxon>Pseudomonadati</taxon>
        <taxon>Planctomycetota</taxon>
        <taxon>Planctomycetia</taxon>
        <taxon>Pirellulales</taxon>
        <taxon>Pirellulaceae</taxon>
        <taxon>Novipirellula</taxon>
    </lineage>
</organism>